<sequence>MKNLLFLLFIFLPISFFSQESHDFSRDPINVDGYSRDNTPAAASRVGGRDDRGKSTSKKSKSAPNPTQTISQVNEELKKSLDYYATYFQLDNYITTKTSTGLTMIEALEPLQLFDEPVRAPVYPNSSPSDLRRDPLKMEFAQSLSKKLAKTKDPAANVLKSKVSNYQYYLRSKEGLRIANVTAFQNRSREFNSMIELHKYGIASFDKFFQDYYSGRPSRFNSIESLQATQVLFYTYLQTAKELINPYTFQNAYMTRLGINSENFARILVKEAETILAFARGLQDGIELSIVETIDLVKTVSTYVLNNINSPGQMIKKAWELITSVNPEAVFASLFNNVYKTVNTLDSGTPYEKGQVIGGFITGVFSNSVGGTLPYKQMAGYVKNEAQDFLTGIKSILKNQDGAIGNTGLLNIIRNKVPKNVSKLEFPDSNLRHTLDNHGADFGIANPKSSSRENLNALKEKLENHIKDKNTIAFKGTYQDFLPKPTTHYYNNQTQINVFFNPDDQTLWSGWKVNNKQKESLLRHQHLPNLNQDN</sequence>
<dbReference type="AlphaFoldDB" id="A0A1M6PBL3"/>
<evidence type="ECO:0000313" key="4">
    <source>
        <dbReference type="EMBL" id="SHK05359.1"/>
    </source>
</evidence>
<evidence type="ECO:0000256" key="2">
    <source>
        <dbReference type="SAM" id="SignalP"/>
    </source>
</evidence>
<dbReference type="InterPro" id="IPR038233">
    <property type="entry name" value="Colicin_D/E5_nuclease"/>
</dbReference>
<dbReference type="Proteomes" id="UP000184543">
    <property type="component" value="Unassembled WGS sequence"/>
</dbReference>
<protein>
    <submittedName>
        <fullName evidence="4">Colicin D</fullName>
    </submittedName>
</protein>
<proteinExistence type="predicted"/>
<dbReference type="EMBL" id="FQYU01000019">
    <property type="protein sequence ID" value="SHK05359.1"/>
    <property type="molecule type" value="Genomic_DNA"/>
</dbReference>
<dbReference type="GO" id="GO:0004540">
    <property type="term" value="F:RNA nuclease activity"/>
    <property type="evidence" value="ECO:0007669"/>
    <property type="project" value="InterPro"/>
</dbReference>
<dbReference type="InterPro" id="IPR037178">
    <property type="entry name" value="ColicinD_C_sf"/>
</dbReference>
<dbReference type="Pfam" id="PF11429">
    <property type="entry name" value="Colicin_D"/>
    <property type="match status" value="1"/>
</dbReference>
<dbReference type="Gene3D" id="3.10.450.200">
    <property type="match status" value="1"/>
</dbReference>
<name>A0A1M6PBL3_9FLAO</name>
<organism evidence="4 5">
    <name type="scientific">Pseudozobellia thermophila</name>
    <dbReference type="NCBI Taxonomy" id="192903"/>
    <lineage>
        <taxon>Bacteria</taxon>
        <taxon>Pseudomonadati</taxon>
        <taxon>Bacteroidota</taxon>
        <taxon>Flavobacteriia</taxon>
        <taxon>Flavobacteriales</taxon>
        <taxon>Flavobacteriaceae</taxon>
        <taxon>Pseudozobellia</taxon>
    </lineage>
</organism>
<evidence type="ECO:0000259" key="3">
    <source>
        <dbReference type="Pfam" id="PF11429"/>
    </source>
</evidence>
<reference evidence="5" key="1">
    <citation type="submission" date="2016-11" db="EMBL/GenBank/DDBJ databases">
        <authorList>
            <person name="Varghese N."/>
            <person name="Submissions S."/>
        </authorList>
    </citation>
    <scope>NUCLEOTIDE SEQUENCE [LARGE SCALE GENOMIC DNA]</scope>
    <source>
        <strain evidence="5">DSM 19858</strain>
    </source>
</reference>
<evidence type="ECO:0000313" key="5">
    <source>
        <dbReference type="Proteomes" id="UP000184543"/>
    </source>
</evidence>
<keyword evidence="2" id="KW-0732">Signal</keyword>
<feature type="region of interest" description="Disordered" evidence="1">
    <location>
        <begin position="29"/>
        <end position="69"/>
    </location>
</feature>
<gene>
    <name evidence="4" type="ORF">SAMN04488513_11932</name>
</gene>
<accession>A0A1M6PBL3</accession>
<evidence type="ECO:0000256" key="1">
    <source>
        <dbReference type="SAM" id="MobiDB-lite"/>
    </source>
</evidence>
<feature type="domain" description="Colicin D C-terminal" evidence="3">
    <location>
        <begin position="430"/>
        <end position="519"/>
    </location>
</feature>
<feature type="chain" id="PRO_5012906697" evidence="2">
    <location>
        <begin position="19"/>
        <end position="534"/>
    </location>
</feature>
<keyword evidence="5" id="KW-1185">Reference proteome</keyword>
<dbReference type="InterPro" id="IPR024440">
    <property type="entry name" value="ColicinD_C"/>
</dbReference>
<feature type="signal peptide" evidence="2">
    <location>
        <begin position="1"/>
        <end position="18"/>
    </location>
</feature>
<dbReference type="SUPFAM" id="SSF102824">
    <property type="entry name" value="Colicin D/E5 nuclease domain"/>
    <property type="match status" value="1"/>
</dbReference>
<dbReference type="RefSeq" id="WP_072995953.1">
    <property type="nucleotide sequence ID" value="NZ_FQYU01000019.1"/>
</dbReference>